<dbReference type="PROSITE" id="PS50995">
    <property type="entry name" value="HTH_MARR_2"/>
    <property type="match status" value="1"/>
</dbReference>
<protein>
    <recommendedName>
        <fullName evidence="1">HTH marR-type domain-containing protein</fullName>
    </recommendedName>
</protein>
<dbReference type="EMBL" id="BAABWU010000004">
    <property type="protein sequence ID" value="GAA6196077.1"/>
    <property type="molecule type" value="Genomic_DNA"/>
</dbReference>
<dbReference type="InterPro" id="IPR036390">
    <property type="entry name" value="WH_DNA-bd_sf"/>
</dbReference>
<dbReference type="SMART" id="SM00347">
    <property type="entry name" value="HTH_MARR"/>
    <property type="match status" value="1"/>
</dbReference>
<gene>
    <name evidence="2" type="ORF">NBRC116598_15210</name>
</gene>
<dbReference type="Pfam" id="PF12802">
    <property type="entry name" value="MarR_2"/>
    <property type="match status" value="1"/>
</dbReference>
<accession>A0ABQ0AJN0</accession>
<dbReference type="InterPro" id="IPR039422">
    <property type="entry name" value="MarR/SlyA-like"/>
</dbReference>
<dbReference type="PANTHER" id="PTHR33164:SF43">
    <property type="entry name" value="HTH-TYPE TRANSCRIPTIONAL REPRESSOR YETL"/>
    <property type="match status" value="1"/>
</dbReference>
<name>A0ABQ0AJN0_9RHOB</name>
<dbReference type="RefSeq" id="WP_295447655.1">
    <property type="nucleotide sequence ID" value="NZ_BAABWU010000004.1"/>
</dbReference>
<dbReference type="Gene3D" id="1.10.10.10">
    <property type="entry name" value="Winged helix-like DNA-binding domain superfamily/Winged helix DNA-binding domain"/>
    <property type="match status" value="1"/>
</dbReference>
<dbReference type="InterPro" id="IPR036388">
    <property type="entry name" value="WH-like_DNA-bd_sf"/>
</dbReference>
<comment type="caution">
    <text evidence="2">The sequence shown here is derived from an EMBL/GenBank/DDBJ whole genome shotgun (WGS) entry which is preliminary data.</text>
</comment>
<dbReference type="Proteomes" id="UP001441944">
    <property type="component" value="Unassembled WGS sequence"/>
</dbReference>
<evidence type="ECO:0000313" key="2">
    <source>
        <dbReference type="EMBL" id="GAA6196077.1"/>
    </source>
</evidence>
<keyword evidence="3" id="KW-1185">Reference proteome</keyword>
<reference evidence="2 3" key="1">
    <citation type="submission" date="2024-04" db="EMBL/GenBank/DDBJ databases">
        <title>Draft genome sequence of Pseudophaeobacter arcticus NBRC 116598.</title>
        <authorList>
            <person name="Miyakawa T."/>
            <person name="Kusuya Y."/>
            <person name="Miura T."/>
        </authorList>
    </citation>
    <scope>NUCLEOTIDE SEQUENCE [LARGE SCALE GENOMIC DNA]</scope>
    <source>
        <strain evidence="2 3">SU-CL00105</strain>
    </source>
</reference>
<dbReference type="InterPro" id="IPR000835">
    <property type="entry name" value="HTH_MarR-typ"/>
</dbReference>
<sequence>MTIPAGVSNREGGAIGGRDTELTQFLEQAGIDSRTGTAALEVDGVLQQWRRRVNKRELGAAALAAFGLDDEIDLAQLDVMMAIWAPASAFGGDDETEEVMVATIATRLRIDPSRASRVVSDLIARGLARRTASQRDARRTLVELTDRGTAIIEAVRRFKFLILGEFLSGWSEEELALFVPLFERFAAWTEEAGPIGRTRFPEEIKAIAEQLAKDPDTT</sequence>
<evidence type="ECO:0000259" key="1">
    <source>
        <dbReference type="PROSITE" id="PS50995"/>
    </source>
</evidence>
<dbReference type="PRINTS" id="PR00598">
    <property type="entry name" value="HTHMARR"/>
</dbReference>
<proteinExistence type="predicted"/>
<feature type="domain" description="HTH marR-type" evidence="1">
    <location>
        <begin position="19"/>
        <end position="187"/>
    </location>
</feature>
<dbReference type="SUPFAM" id="SSF46785">
    <property type="entry name" value="Winged helix' DNA-binding domain"/>
    <property type="match status" value="1"/>
</dbReference>
<organism evidence="2 3">
    <name type="scientific">Pseudophaeobacter arcticus</name>
    <dbReference type="NCBI Taxonomy" id="385492"/>
    <lineage>
        <taxon>Bacteria</taxon>
        <taxon>Pseudomonadati</taxon>
        <taxon>Pseudomonadota</taxon>
        <taxon>Alphaproteobacteria</taxon>
        <taxon>Rhodobacterales</taxon>
        <taxon>Paracoccaceae</taxon>
        <taxon>Pseudophaeobacter</taxon>
    </lineage>
</organism>
<dbReference type="PANTHER" id="PTHR33164">
    <property type="entry name" value="TRANSCRIPTIONAL REGULATOR, MARR FAMILY"/>
    <property type="match status" value="1"/>
</dbReference>
<evidence type="ECO:0000313" key="3">
    <source>
        <dbReference type="Proteomes" id="UP001441944"/>
    </source>
</evidence>